<dbReference type="EMBL" id="CP019476">
    <property type="protein sequence ID" value="UQC83577.1"/>
    <property type="molecule type" value="Genomic_DNA"/>
</dbReference>
<evidence type="ECO:0000256" key="1">
    <source>
        <dbReference type="ARBA" id="ARBA00003807"/>
    </source>
</evidence>
<keyword evidence="8" id="KW-0732">Signal</keyword>
<evidence type="ECO:0000313" key="9">
    <source>
        <dbReference type="EMBL" id="UQC83577.1"/>
    </source>
</evidence>
<sequence>MLFVALASAAAPLAFAPDCPAHGALHRAMSTTQANAVPDTQLGLSYEEIQLLRQGQAALGQGTGGGGSNSSRAASRASSQGLLLLDSTSLAALGRYFDRVMNQIEQQIIYLSEQSQMFTMAQFDRAGNLIEGADAEIQRYHELLRQLDELELDFDRIRHIKEIVRGYRSRVEEMERELERSGSSSRHREGHHSHRHDQAYMNKMLKDGNRSASQNCGGVEHIGHTTATGSHKAQRLAR</sequence>
<evidence type="ECO:0000256" key="5">
    <source>
        <dbReference type="ARBA" id="ARBA00022490"/>
    </source>
</evidence>
<keyword evidence="5" id="KW-0963">Cytoplasm</keyword>
<evidence type="ECO:0000256" key="4">
    <source>
        <dbReference type="ARBA" id="ARBA00014971"/>
    </source>
</evidence>
<dbReference type="InterPro" id="IPR034455">
    <property type="entry name" value="CNL1"/>
</dbReference>
<gene>
    <name evidence="9" type="ORF">CLUP02_09071</name>
</gene>
<dbReference type="PANTHER" id="PTHR39145">
    <property type="entry name" value="BIOGENESIS OF LYSOSOME-RELATED ORGANELLES COMPLEX 1 SUBUNIT CNL1"/>
    <property type="match status" value="1"/>
</dbReference>
<dbReference type="PANTHER" id="PTHR39145:SF1">
    <property type="entry name" value="BIOGENESIS OF LYSOSOME-RELATED ORGANELLES COMPLEX 1 SUBUNIT CNL1"/>
    <property type="match status" value="1"/>
</dbReference>
<comment type="subcellular location">
    <subcellularLocation>
        <location evidence="2">Cytoplasm</location>
    </subcellularLocation>
</comment>
<dbReference type="GeneID" id="73343062"/>
<dbReference type="GO" id="GO:0007032">
    <property type="term" value="P:endosome organization"/>
    <property type="evidence" value="ECO:0007669"/>
    <property type="project" value="TreeGrafter"/>
</dbReference>
<dbReference type="AlphaFoldDB" id="A0A9Q8SU19"/>
<feature type="chain" id="PRO_5040116797" description="Biogenesis of lysosome-related organelles complex 1 subunit CNL1" evidence="8">
    <location>
        <begin position="17"/>
        <end position="238"/>
    </location>
</feature>
<dbReference type="GO" id="GO:0005737">
    <property type="term" value="C:cytoplasm"/>
    <property type="evidence" value="ECO:0007669"/>
    <property type="project" value="UniProtKB-SubCell"/>
</dbReference>
<proteinExistence type="inferred from homology"/>
<evidence type="ECO:0000256" key="8">
    <source>
        <dbReference type="SAM" id="SignalP"/>
    </source>
</evidence>
<feature type="region of interest" description="Disordered" evidence="7">
    <location>
        <begin position="176"/>
        <end position="238"/>
    </location>
</feature>
<evidence type="ECO:0000256" key="2">
    <source>
        <dbReference type="ARBA" id="ARBA00004496"/>
    </source>
</evidence>
<accession>A0A9Q8SU19</accession>
<protein>
    <recommendedName>
        <fullName evidence="4">Biogenesis of lysosome-related organelles complex 1 subunit CNL1</fullName>
    </recommendedName>
    <alternativeName>
        <fullName evidence="6">CNO-like protein 1</fullName>
    </alternativeName>
</protein>
<dbReference type="KEGG" id="clup:CLUP02_09071"/>
<comment type="function">
    <text evidence="1">Component of the biogenesis of lysosome-related organelles complex-1 (BLOC-1), a complex that is involved in endosomal cargo sorting.</text>
</comment>
<evidence type="ECO:0000256" key="7">
    <source>
        <dbReference type="SAM" id="MobiDB-lite"/>
    </source>
</evidence>
<evidence type="ECO:0000256" key="3">
    <source>
        <dbReference type="ARBA" id="ARBA00007289"/>
    </source>
</evidence>
<name>A0A9Q8SU19_9PEZI</name>
<evidence type="ECO:0000256" key="6">
    <source>
        <dbReference type="ARBA" id="ARBA00029995"/>
    </source>
</evidence>
<organism evidence="9 10">
    <name type="scientific">Colletotrichum lupini</name>
    <dbReference type="NCBI Taxonomy" id="145971"/>
    <lineage>
        <taxon>Eukaryota</taxon>
        <taxon>Fungi</taxon>
        <taxon>Dikarya</taxon>
        <taxon>Ascomycota</taxon>
        <taxon>Pezizomycotina</taxon>
        <taxon>Sordariomycetes</taxon>
        <taxon>Hypocreomycetidae</taxon>
        <taxon>Glomerellales</taxon>
        <taxon>Glomerellaceae</taxon>
        <taxon>Colletotrichum</taxon>
        <taxon>Colletotrichum acutatum species complex</taxon>
    </lineage>
</organism>
<keyword evidence="10" id="KW-1185">Reference proteome</keyword>
<evidence type="ECO:0000313" key="10">
    <source>
        <dbReference type="Proteomes" id="UP000830671"/>
    </source>
</evidence>
<comment type="similarity">
    <text evidence="3">Belongs to the BLOC1S4 family.</text>
</comment>
<reference evidence="9" key="1">
    <citation type="journal article" date="2021" name="Mol. Plant Microbe Interact.">
        <title>Complete Genome Sequence of the Plant-Pathogenic Fungus Colletotrichum lupini.</title>
        <authorList>
            <person name="Baroncelli R."/>
            <person name="Pensec F."/>
            <person name="Da Lio D."/>
            <person name="Boufleur T."/>
            <person name="Vicente I."/>
            <person name="Sarrocco S."/>
            <person name="Picot A."/>
            <person name="Baraldi E."/>
            <person name="Sukno S."/>
            <person name="Thon M."/>
            <person name="Le Floch G."/>
        </authorList>
    </citation>
    <scope>NUCLEOTIDE SEQUENCE</scope>
    <source>
        <strain evidence="9">IMI 504893</strain>
    </source>
</reference>
<dbReference type="RefSeq" id="XP_049145196.1">
    <property type="nucleotide sequence ID" value="XM_049288052.1"/>
</dbReference>
<dbReference type="GO" id="GO:0031083">
    <property type="term" value="C:BLOC-1 complex"/>
    <property type="evidence" value="ECO:0007669"/>
    <property type="project" value="InterPro"/>
</dbReference>
<dbReference type="Proteomes" id="UP000830671">
    <property type="component" value="Chromosome 4"/>
</dbReference>
<feature type="signal peptide" evidence="8">
    <location>
        <begin position="1"/>
        <end position="16"/>
    </location>
</feature>